<accession>A0A5A7MJI9</accession>
<organism evidence="1 2">
    <name type="scientific">Comamonas testosteroni</name>
    <name type="common">Pseudomonas testosteroni</name>
    <dbReference type="NCBI Taxonomy" id="285"/>
    <lineage>
        <taxon>Bacteria</taxon>
        <taxon>Pseudomonadati</taxon>
        <taxon>Pseudomonadota</taxon>
        <taxon>Betaproteobacteria</taxon>
        <taxon>Burkholderiales</taxon>
        <taxon>Comamonadaceae</taxon>
        <taxon>Comamonas</taxon>
    </lineage>
</organism>
<name>A0A5A7MJI9_COMTE</name>
<proteinExistence type="predicted"/>
<sequence length="390" mass="44293">MHINFFNFAQTKNRIEFSFSTEDEEGRIFFELSRDVAVTSDKVALALSTLCGRKYKKINYELIISEPVFDEIVAFTLAEVSCLGKLKDRMTISHQNHIEDESDTVVLNFSGGFDSLAAKYLMPADTKLVSMDFGGRFSREKEFFTNFDTYSVSTNLLETGLRKNSWSFMGIGSILYSDVLNSKYYSFGGILEASSSNFHVNPVAALNRSFPPFESAGMKNAPYVLGLTEIGTIKVIANSAPHILMDSLDSLANPGEEKRYRKQVLLDIYCSLSGKAINYNKVPKPVRPHFKFGQNFSLDFLALYVAKFAGIEVAQHTVSEIPCEVVKTFESHSFDFYEKLNTKMIENFPKQLIGDFMLKLRSVGIDVYNSDDWKEFYSVRDYLGKYHEIR</sequence>
<reference evidence="1 2" key="1">
    <citation type="journal article" date="2019" name="Microbiol. Resour. Announc.">
        <title>Draft Genome Sequence of Comamonas testosteroni TA441, a Bacterium That Has a Cryptic Phenol Degradation Gene Cluster.</title>
        <authorList>
            <person name="Arai H."/>
            <person name="Ishii M."/>
        </authorList>
    </citation>
    <scope>NUCLEOTIDE SEQUENCE [LARGE SCALE GENOMIC DNA]</scope>
    <source>
        <strain evidence="1 2">TA441</strain>
    </source>
</reference>
<dbReference type="RefSeq" id="WP_149357006.1">
    <property type="nucleotide sequence ID" value="NZ_BKBW01000016.1"/>
</dbReference>
<dbReference type="Proteomes" id="UP000323105">
    <property type="component" value="Unassembled WGS sequence"/>
</dbReference>
<protein>
    <submittedName>
        <fullName evidence="1">Uncharacterized protein</fullName>
    </submittedName>
</protein>
<evidence type="ECO:0000313" key="1">
    <source>
        <dbReference type="EMBL" id="GEQ77660.1"/>
    </source>
</evidence>
<gene>
    <name evidence="1" type="ORF">CTTA_4665</name>
</gene>
<evidence type="ECO:0000313" key="2">
    <source>
        <dbReference type="Proteomes" id="UP000323105"/>
    </source>
</evidence>
<comment type="caution">
    <text evidence="1">The sequence shown here is derived from an EMBL/GenBank/DDBJ whole genome shotgun (WGS) entry which is preliminary data.</text>
</comment>
<dbReference type="EMBL" id="BKBW01000016">
    <property type="protein sequence ID" value="GEQ77660.1"/>
    <property type="molecule type" value="Genomic_DNA"/>
</dbReference>
<dbReference type="AlphaFoldDB" id="A0A5A7MJI9"/>